<dbReference type="EMBL" id="BOLY01000006">
    <property type="protein sequence ID" value="GIZ45982.1"/>
    <property type="molecule type" value="Genomic_DNA"/>
</dbReference>
<dbReference type="OrthoDB" id="10359273at2759"/>
<accession>A0A9P3CR13</accession>
<keyword evidence="2" id="KW-1185">Reference proteome</keyword>
<gene>
    <name evidence="1" type="ORF">CKM354_000912600</name>
</gene>
<name>A0A9P3CR13_9PEZI</name>
<proteinExistence type="predicted"/>
<sequence>MMLDPTEFKDLQEHISRFAQELQDIILDCLLETQEEEIRVEEWRPPLALRVSSGTRRKYAPAYFAKTWFVIHWFDFNDWAIQLSDWHVRHIKQVGLHNMSEPGELHDEDHCSNPNDCCSRNSGFLRVFLRMQRRRQGELIREADMQHLDQVFGAILSALGCEIGNNRKWISRRADQQTGLTNLGMSPSRNICVC</sequence>
<dbReference type="AlphaFoldDB" id="A0A9P3CR13"/>
<dbReference type="GeneID" id="68294701"/>
<dbReference type="Proteomes" id="UP000825890">
    <property type="component" value="Unassembled WGS sequence"/>
</dbReference>
<reference evidence="1 2" key="1">
    <citation type="submission" date="2021-01" db="EMBL/GenBank/DDBJ databases">
        <title>Cercospora kikuchii MAFF 305040 whole genome shotgun sequence.</title>
        <authorList>
            <person name="Kashiwa T."/>
            <person name="Suzuki T."/>
        </authorList>
    </citation>
    <scope>NUCLEOTIDE SEQUENCE [LARGE SCALE GENOMIC DNA]</scope>
    <source>
        <strain evidence="1 2">MAFF 305040</strain>
    </source>
</reference>
<dbReference type="RefSeq" id="XP_044660469.1">
    <property type="nucleotide sequence ID" value="XM_044804534.1"/>
</dbReference>
<comment type="caution">
    <text evidence="1">The sequence shown here is derived from an EMBL/GenBank/DDBJ whole genome shotgun (WGS) entry which is preliminary data.</text>
</comment>
<organism evidence="1 2">
    <name type="scientific">Cercospora kikuchii</name>
    <dbReference type="NCBI Taxonomy" id="84275"/>
    <lineage>
        <taxon>Eukaryota</taxon>
        <taxon>Fungi</taxon>
        <taxon>Dikarya</taxon>
        <taxon>Ascomycota</taxon>
        <taxon>Pezizomycotina</taxon>
        <taxon>Dothideomycetes</taxon>
        <taxon>Dothideomycetidae</taxon>
        <taxon>Mycosphaerellales</taxon>
        <taxon>Mycosphaerellaceae</taxon>
        <taxon>Cercospora</taxon>
    </lineage>
</organism>
<protein>
    <submittedName>
        <fullName evidence="1">Uncharacterized protein</fullName>
    </submittedName>
</protein>
<evidence type="ECO:0000313" key="1">
    <source>
        <dbReference type="EMBL" id="GIZ45982.1"/>
    </source>
</evidence>
<evidence type="ECO:0000313" key="2">
    <source>
        <dbReference type="Proteomes" id="UP000825890"/>
    </source>
</evidence>